<dbReference type="AlphaFoldDB" id="A0A4R1IG96"/>
<keyword evidence="4" id="KW-1185">Reference proteome</keyword>
<evidence type="ECO:0000313" key="4">
    <source>
        <dbReference type="Proteomes" id="UP000295030"/>
    </source>
</evidence>
<dbReference type="Gene3D" id="3.20.20.100">
    <property type="entry name" value="NADP-dependent oxidoreductase domain"/>
    <property type="match status" value="1"/>
</dbReference>
<protein>
    <submittedName>
        <fullName evidence="3">Aryl-alcohol dehydrogenase-like predicted oxidoreductase</fullName>
    </submittedName>
</protein>
<comment type="caution">
    <text evidence="3">The sequence shown here is derived from an EMBL/GenBank/DDBJ whole genome shotgun (WGS) entry which is preliminary data.</text>
</comment>
<evidence type="ECO:0000313" key="3">
    <source>
        <dbReference type="EMBL" id="TCK30202.1"/>
    </source>
</evidence>
<gene>
    <name evidence="3" type="ORF">EV667_0290</name>
</gene>
<dbReference type="GO" id="GO:0005737">
    <property type="term" value="C:cytoplasm"/>
    <property type="evidence" value="ECO:0007669"/>
    <property type="project" value="TreeGrafter"/>
</dbReference>
<dbReference type="Proteomes" id="UP000295030">
    <property type="component" value="Unassembled WGS sequence"/>
</dbReference>
<dbReference type="CDD" id="cd19078">
    <property type="entry name" value="AKR_AKR13C1_2"/>
    <property type="match status" value="1"/>
</dbReference>
<dbReference type="SUPFAM" id="SSF51430">
    <property type="entry name" value="NAD(P)-linked oxidoreductase"/>
    <property type="match status" value="1"/>
</dbReference>
<dbReference type="PANTHER" id="PTHR43625">
    <property type="entry name" value="AFLATOXIN B1 ALDEHYDE REDUCTASE"/>
    <property type="match status" value="1"/>
</dbReference>
<accession>A0A4R1IG96</accession>
<dbReference type="InterPro" id="IPR023210">
    <property type="entry name" value="NADP_OxRdtase_dom"/>
</dbReference>
<feature type="domain" description="NADP-dependent oxidoreductase" evidence="2">
    <location>
        <begin position="15"/>
        <end position="314"/>
    </location>
</feature>
<dbReference type="InterPro" id="IPR050791">
    <property type="entry name" value="Aldo-Keto_reductase"/>
</dbReference>
<proteinExistence type="predicted"/>
<organism evidence="3 4">
    <name type="scientific">Ancylobacter aquaticus</name>
    <dbReference type="NCBI Taxonomy" id="100"/>
    <lineage>
        <taxon>Bacteria</taxon>
        <taxon>Pseudomonadati</taxon>
        <taxon>Pseudomonadota</taxon>
        <taxon>Alphaproteobacteria</taxon>
        <taxon>Hyphomicrobiales</taxon>
        <taxon>Xanthobacteraceae</taxon>
        <taxon>Ancylobacter</taxon>
    </lineage>
</organism>
<dbReference type="OrthoDB" id="9803483at2"/>
<dbReference type="GO" id="GO:0016491">
    <property type="term" value="F:oxidoreductase activity"/>
    <property type="evidence" value="ECO:0007669"/>
    <property type="project" value="UniProtKB-KW"/>
</dbReference>
<sequence>MLTRTLGNDGLDVSEIGFGCMGLTSSYGTAPAREDAAALLRAAVERGVTLFDTAEFYGPFVNEELVGEALAPLRARVKIATKFGFKIEPGTNRRIGVDSRPDHIRAVTEASLKRLRTDHIDLLYQHRVDPDVPIEDVAGTVGELIREGKVLHFGLSEAGVGTLRRAHAVQKVTALQSEYSLWWREPEEEIFPVLEELGIGFVPFSPLGRGFLTGAMDASTTFPKGDMRASQPRFTAAALAANQALIDVLREVAAARGGEGAVATPAQIALAWILAQRPWIVPIPGTTKLHRLEENIAATRIALAPGELAAIDRALAAIAVEGARYPEEQMRMIDR</sequence>
<dbReference type="EMBL" id="SMFY01000001">
    <property type="protein sequence ID" value="TCK30202.1"/>
    <property type="molecule type" value="Genomic_DNA"/>
</dbReference>
<dbReference type="PANTHER" id="PTHR43625:SF27">
    <property type="entry name" value="ALDO-KETO REDUCTASE"/>
    <property type="match status" value="1"/>
</dbReference>
<dbReference type="InterPro" id="IPR036812">
    <property type="entry name" value="NAD(P)_OxRdtase_dom_sf"/>
</dbReference>
<reference evidence="3 4" key="1">
    <citation type="submission" date="2019-03" db="EMBL/GenBank/DDBJ databases">
        <title>Genomic Encyclopedia of Type Strains, Phase IV (KMG-IV): sequencing the most valuable type-strain genomes for metagenomic binning, comparative biology and taxonomic classification.</title>
        <authorList>
            <person name="Goeker M."/>
        </authorList>
    </citation>
    <scope>NUCLEOTIDE SEQUENCE [LARGE SCALE GENOMIC DNA]</scope>
    <source>
        <strain evidence="3 4">DSM 101</strain>
    </source>
</reference>
<name>A0A4R1IG96_ANCAQ</name>
<evidence type="ECO:0000259" key="2">
    <source>
        <dbReference type="Pfam" id="PF00248"/>
    </source>
</evidence>
<dbReference type="Pfam" id="PF00248">
    <property type="entry name" value="Aldo_ket_red"/>
    <property type="match status" value="1"/>
</dbReference>
<keyword evidence="1" id="KW-0560">Oxidoreductase</keyword>
<dbReference type="RefSeq" id="WP_131833559.1">
    <property type="nucleotide sequence ID" value="NZ_SMFY01000001.1"/>
</dbReference>
<evidence type="ECO:0000256" key="1">
    <source>
        <dbReference type="ARBA" id="ARBA00023002"/>
    </source>
</evidence>